<dbReference type="Proteomes" id="UP000247498">
    <property type="component" value="Unassembled WGS sequence"/>
</dbReference>
<feature type="compositionally biased region" description="Low complexity" evidence="1">
    <location>
        <begin position="36"/>
        <end position="45"/>
    </location>
</feature>
<dbReference type="AlphaFoldDB" id="A0A2V0PI25"/>
<reference evidence="2 3" key="1">
    <citation type="journal article" date="2018" name="Sci. Rep.">
        <title>Raphidocelis subcapitata (=Pseudokirchneriella subcapitata) provides an insight into genome evolution and environmental adaptations in the Sphaeropleales.</title>
        <authorList>
            <person name="Suzuki S."/>
            <person name="Yamaguchi H."/>
            <person name="Nakajima N."/>
            <person name="Kawachi M."/>
        </authorList>
    </citation>
    <scope>NUCLEOTIDE SEQUENCE [LARGE SCALE GENOMIC DNA]</scope>
    <source>
        <strain evidence="2 3">NIES-35</strain>
    </source>
</reference>
<organism evidence="2 3">
    <name type="scientific">Raphidocelis subcapitata</name>
    <dbReference type="NCBI Taxonomy" id="307507"/>
    <lineage>
        <taxon>Eukaryota</taxon>
        <taxon>Viridiplantae</taxon>
        <taxon>Chlorophyta</taxon>
        <taxon>core chlorophytes</taxon>
        <taxon>Chlorophyceae</taxon>
        <taxon>CS clade</taxon>
        <taxon>Sphaeropleales</taxon>
        <taxon>Selenastraceae</taxon>
        <taxon>Raphidocelis</taxon>
    </lineage>
</organism>
<comment type="caution">
    <text evidence="2">The sequence shown here is derived from an EMBL/GenBank/DDBJ whole genome shotgun (WGS) entry which is preliminary data.</text>
</comment>
<sequence length="425" mass="43502">MQSRCILRPPAAHGSCPAGAAFSLPRPPAARRAARAARPQPVRAAPRARLRPARAAAAPGPPASSIGAGVRGDGSGSESEAGGFGDSGDSSGGDSSGGDSSGGDGGSSGGGGEAARPSRMSSDPLKAALSRSIPNLLLLEDYPLPPLYGSRHFVNLTDGLEAAPTLARLGLPHAYCRVCSTDVEQQNFEALVQGLDANLLMALALGHSCCVWDLGSRNKAKGAPRALWGGLEFVRWCLETMWLPQNGAEPGGVAGPQAHLRGHRVTAEFEAHRRRFSQSTKRRLRYYAKYVPPGTRRLQLVGVYKATFNDSNHDHYVRLAQAWDPPCGSAGAREAGAAELAGAGGACPADGPPAGGTAAWEGAGLQQLPGMAAGGGAAERSLGADAAAWAALAGEGWGVFAGGVGHADYFPALRALQQPHDAAPP</sequence>
<name>A0A2V0PI25_9CHLO</name>
<dbReference type="InParanoid" id="A0A2V0PI25"/>
<gene>
    <name evidence="2" type="ORF">Rsub_10151</name>
</gene>
<dbReference type="OrthoDB" id="5682at2759"/>
<proteinExistence type="predicted"/>
<evidence type="ECO:0000313" key="3">
    <source>
        <dbReference type="Proteomes" id="UP000247498"/>
    </source>
</evidence>
<feature type="region of interest" description="Disordered" evidence="1">
    <location>
        <begin position="1"/>
        <end position="123"/>
    </location>
</feature>
<accession>A0A2V0PI25</accession>
<dbReference type="EMBL" id="BDRX01000102">
    <property type="protein sequence ID" value="GBF97550.1"/>
    <property type="molecule type" value="Genomic_DNA"/>
</dbReference>
<evidence type="ECO:0000313" key="2">
    <source>
        <dbReference type="EMBL" id="GBF97550.1"/>
    </source>
</evidence>
<keyword evidence="3" id="KW-1185">Reference proteome</keyword>
<evidence type="ECO:0000256" key="1">
    <source>
        <dbReference type="SAM" id="MobiDB-lite"/>
    </source>
</evidence>
<feature type="compositionally biased region" description="Gly residues" evidence="1">
    <location>
        <begin position="82"/>
        <end position="113"/>
    </location>
</feature>
<protein>
    <submittedName>
        <fullName evidence="2">Uncharacterized protein</fullName>
    </submittedName>
</protein>